<keyword evidence="2" id="KW-1185">Reference proteome</keyword>
<name>A0ABZ0D9P4_9BURK</name>
<reference evidence="1 2" key="1">
    <citation type="submission" date="2023-10" db="EMBL/GenBank/DDBJ databases">
        <title>Bacteria for the degradation of biodegradable plastic PBAT(Polybutylene adipate terephthalate).</title>
        <authorList>
            <person name="Weon H.-Y."/>
            <person name="Yeon J."/>
        </authorList>
    </citation>
    <scope>NUCLEOTIDE SEQUENCE [LARGE SCALE GENOMIC DNA]</scope>
    <source>
        <strain evidence="1 2">SBD 7-3</strain>
        <plasmid evidence="1 2">unnamed2</plasmid>
    </source>
</reference>
<evidence type="ECO:0008006" key="3">
    <source>
        <dbReference type="Google" id="ProtNLM"/>
    </source>
</evidence>
<geneLocation type="plasmid" evidence="1 2">
    <name>unnamed2</name>
</geneLocation>
<organism evidence="1 2">
    <name type="scientific">Piscinibacter gummiphilus</name>
    <dbReference type="NCBI Taxonomy" id="946333"/>
    <lineage>
        <taxon>Bacteria</taxon>
        <taxon>Pseudomonadati</taxon>
        <taxon>Pseudomonadota</taxon>
        <taxon>Betaproteobacteria</taxon>
        <taxon>Burkholderiales</taxon>
        <taxon>Sphaerotilaceae</taxon>
        <taxon>Piscinibacter</taxon>
    </lineage>
</organism>
<evidence type="ECO:0000313" key="2">
    <source>
        <dbReference type="Proteomes" id="UP001303946"/>
    </source>
</evidence>
<gene>
    <name evidence="1" type="ORF">RXV79_27755</name>
</gene>
<proteinExistence type="predicted"/>
<sequence>MKDLVAIVTVRRLLLEMGYVLQPEEIDAHVGPLSLWVAQSRADLDGLTPMAALSEPGGEERARACLMRVIGSTTDSRLISRSAPEA</sequence>
<accession>A0ABZ0D9P4</accession>
<protein>
    <recommendedName>
        <fullName evidence="3">Antitoxin Xre/MbcA/ParS-like toxin-binding domain-containing protein</fullName>
    </recommendedName>
</protein>
<dbReference type="EMBL" id="CP136338">
    <property type="protein sequence ID" value="WOB11384.1"/>
    <property type="molecule type" value="Genomic_DNA"/>
</dbReference>
<dbReference type="Proteomes" id="UP001303946">
    <property type="component" value="Plasmid unnamed2"/>
</dbReference>
<evidence type="ECO:0000313" key="1">
    <source>
        <dbReference type="EMBL" id="WOB11384.1"/>
    </source>
</evidence>
<dbReference type="RefSeq" id="WP_316704685.1">
    <property type="nucleotide sequence ID" value="NZ_CP136338.1"/>
</dbReference>
<keyword evidence="1" id="KW-0614">Plasmid</keyword>